<name>A0A2P4YKK1_9STRA</name>
<comment type="caution">
    <text evidence="3">The sequence shown here is derived from an EMBL/GenBank/DDBJ whole genome shotgun (WGS) entry which is preliminary data.</text>
</comment>
<evidence type="ECO:0000256" key="2">
    <source>
        <dbReference type="SAM" id="Coils"/>
    </source>
</evidence>
<evidence type="ECO:0000313" key="3">
    <source>
        <dbReference type="EMBL" id="POM78326.1"/>
    </source>
</evidence>
<keyword evidence="4" id="KW-1185">Reference proteome</keyword>
<proteinExistence type="predicted"/>
<dbReference type="SUPFAM" id="SSF82185">
    <property type="entry name" value="Histone H3 K4-specific methyltransferase SET7/9 N-terminal domain"/>
    <property type="match status" value="2"/>
</dbReference>
<dbReference type="PANTHER" id="PTHR23084:SF263">
    <property type="entry name" value="MORN REPEAT-CONTAINING PROTEIN 1"/>
    <property type="match status" value="1"/>
</dbReference>
<dbReference type="AlphaFoldDB" id="A0A2P4YKK1"/>
<keyword evidence="1" id="KW-0677">Repeat</keyword>
<dbReference type="OrthoDB" id="270720at2759"/>
<dbReference type="Proteomes" id="UP000237271">
    <property type="component" value="Unassembled WGS sequence"/>
</dbReference>
<dbReference type="InterPro" id="IPR003409">
    <property type="entry name" value="MORN"/>
</dbReference>
<protein>
    <submittedName>
        <fullName evidence="3">Uncharacterized protein</fullName>
    </submittedName>
</protein>
<organism evidence="3 4">
    <name type="scientific">Phytophthora palmivora</name>
    <dbReference type="NCBI Taxonomy" id="4796"/>
    <lineage>
        <taxon>Eukaryota</taxon>
        <taxon>Sar</taxon>
        <taxon>Stramenopiles</taxon>
        <taxon>Oomycota</taxon>
        <taxon>Peronosporomycetes</taxon>
        <taxon>Peronosporales</taxon>
        <taxon>Peronosporaceae</taxon>
        <taxon>Phytophthora</taxon>
    </lineage>
</organism>
<dbReference type="SMART" id="SM00698">
    <property type="entry name" value="MORN"/>
    <property type="match status" value="6"/>
</dbReference>
<evidence type="ECO:0000256" key="1">
    <source>
        <dbReference type="ARBA" id="ARBA00022737"/>
    </source>
</evidence>
<accession>A0A2P4YKK1</accession>
<dbReference type="EMBL" id="NCKW01002050">
    <property type="protein sequence ID" value="POM78326.1"/>
    <property type="molecule type" value="Genomic_DNA"/>
</dbReference>
<feature type="coiled-coil region" evidence="2">
    <location>
        <begin position="193"/>
        <end position="220"/>
    </location>
</feature>
<keyword evidence="2" id="KW-0175">Coiled coil</keyword>
<reference evidence="3 4" key="1">
    <citation type="journal article" date="2017" name="Genome Biol. Evol.">
        <title>Phytophthora megakarya and P. palmivora, closely related causal agents of cacao black pod rot, underwent increases in genome sizes and gene numbers by different mechanisms.</title>
        <authorList>
            <person name="Ali S.S."/>
            <person name="Shao J."/>
            <person name="Lary D.J."/>
            <person name="Kronmiller B."/>
            <person name="Shen D."/>
            <person name="Strem M.D."/>
            <person name="Amoako-Attah I."/>
            <person name="Akrofi A.Y."/>
            <person name="Begoude B.A."/>
            <person name="Ten Hoopen G.M."/>
            <person name="Coulibaly K."/>
            <person name="Kebe B.I."/>
            <person name="Melnick R.L."/>
            <person name="Guiltinan M.J."/>
            <person name="Tyler B.M."/>
            <person name="Meinhardt L.W."/>
            <person name="Bailey B.A."/>
        </authorList>
    </citation>
    <scope>NUCLEOTIDE SEQUENCE [LARGE SCALE GENOMIC DNA]</scope>
    <source>
        <strain evidence="4">sbr112.9</strain>
    </source>
</reference>
<dbReference type="Pfam" id="PF02493">
    <property type="entry name" value="MORN"/>
    <property type="match status" value="7"/>
</dbReference>
<evidence type="ECO:0000313" key="4">
    <source>
        <dbReference type="Proteomes" id="UP000237271"/>
    </source>
</evidence>
<dbReference type="PANTHER" id="PTHR23084">
    <property type="entry name" value="PHOSPHATIDYLINOSITOL-4-PHOSPHATE 5-KINASE RELATED"/>
    <property type="match status" value="1"/>
</dbReference>
<gene>
    <name evidence="3" type="ORF">PHPALM_4156</name>
</gene>
<dbReference type="Gene3D" id="2.20.110.10">
    <property type="entry name" value="Histone H3 K4-specific methyltransferase SET7/9 N-terminal domain"/>
    <property type="match status" value="2"/>
</dbReference>
<sequence>MATRTGRLVVDPRTGKMVDEYKEDQMAVALFDPECTKPEDNKFQFVMRSDFTVPQINQLFECNAALLKDPFGNVIWPKDWMTQVLPPSGTDRWYYIIHERVEPMPQDDLKDPLYTGGALLVLAFVPAQCESIDIRTWLLFGIIQEFKPLLRLKPLVATAERKLKVLKEKINALPVMDLDGTTQEQTDTRKKLAGAMNGQVKELTDEVNELERRIKRMTQLIMTEPITLTEIPRDAELPSTSIKDEVEMKTWAATFTSPRGRDLASLALNKNDWNYVCLVQTRPQPKAFFEDDQLSNQTIDPDDLLKEVNMRTVRLRRLRHGEGELMVPTVAARADGEDEIPLDPIDERFHFSSIGGVYSGAFRLGRKQGHGQEYSNVGVYDGYFSGNTRCGSGKLIYGKGTTCEGTFNRPQRRYEYNDKLRGRAYGCSLLNGDDYRDGVESGEGMHITFPDGAIYDGEMEDGVISGLGRYVSSTGVIDEGVFVNGVLHGPACKRTFPDGSFVEGSFVEGQPHGRGRQRERHGDEYEGFFDGGARHGRGTARFEGGRSKHVGFWHEDAMDGRGDFYYRLHDKNIEDDGNAVDTGEDKEKWEFWYEGAFMQNETRSRHRHDDLRELLIQQGSNLDRHLPFTTNGKSREKMPFLATVLPTRLDKLRRRKLVNRKRRTERERTYLQHRELINLTMYYTLLDDFYDEWTKRKREEYDDLLLDSNELQRVQEERDALRVFEEHRTRFRKDKYNLSSRKKSLANFEEYLERVTLVEKVKLERAEAPI</sequence>